<accession>A0A1I8JMX1</accession>
<proteinExistence type="predicted"/>
<dbReference type="Proteomes" id="UP000095280">
    <property type="component" value="Unplaced"/>
</dbReference>
<evidence type="ECO:0000256" key="1">
    <source>
        <dbReference type="ARBA" id="ARBA00023125"/>
    </source>
</evidence>
<dbReference type="Pfam" id="PF16878">
    <property type="entry name" value="SIX1_SD"/>
    <property type="match status" value="1"/>
</dbReference>
<evidence type="ECO:0000313" key="7">
    <source>
        <dbReference type="WBParaSite" id="snap_masked-unitig_13671-processed-gene-0.0-mRNA-1"/>
    </source>
</evidence>
<evidence type="ECO:0000256" key="4">
    <source>
        <dbReference type="SAM" id="MobiDB-lite"/>
    </source>
</evidence>
<feature type="domain" description="Homeobox protein SIX1 N-terminal SD" evidence="5">
    <location>
        <begin position="76"/>
        <end position="125"/>
    </location>
</feature>
<dbReference type="GO" id="GO:0000981">
    <property type="term" value="F:DNA-binding transcription factor activity, RNA polymerase II-specific"/>
    <property type="evidence" value="ECO:0007669"/>
    <property type="project" value="TreeGrafter"/>
</dbReference>
<feature type="region of interest" description="Disordered" evidence="4">
    <location>
        <begin position="21"/>
        <end position="45"/>
    </location>
</feature>
<evidence type="ECO:0000256" key="3">
    <source>
        <dbReference type="ARBA" id="ARBA00023242"/>
    </source>
</evidence>
<organism evidence="6 7">
    <name type="scientific">Macrostomum lignano</name>
    <dbReference type="NCBI Taxonomy" id="282301"/>
    <lineage>
        <taxon>Eukaryota</taxon>
        <taxon>Metazoa</taxon>
        <taxon>Spiralia</taxon>
        <taxon>Lophotrochozoa</taxon>
        <taxon>Platyhelminthes</taxon>
        <taxon>Rhabditophora</taxon>
        <taxon>Macrostomorpha</taxon>
        <taxon>Macrostomida</taxon>
        <taxon>Macrostomidae</taxon>
        <taxon>Macrostomum</taxon>
    </lineage>
</organism>
<dbReference type="PANTHER" id="PTHR10390">
    <property type="entry name" value="HOMEOBOX PROTEIN SIX"/>
    <property type="match status" value="1"/>
</dbReference>
<protein>
    <submittedName>
        <fullName evidence="7">SIX1_SD domain-containing protein</fullName>
    </submittedName>
</protein>
<dbReference type="GO" id="GO:0000978">
    <property type="term" value="F:RNA polymerase II cis-regulatory region sequence-specific DNA binding"/>
    <property type="evidence" value="ECO:0007669"/>
    <property type="project" value="TreeGrafter"/>
</dbReference>
<dbReference type="AlphaFoldDB" id="A0A1I8JMX1"/>
<dbReference type="GO" id="GO:0005634">
    <property type="term" value="C:nucleus"/>
    <property type="evidence" value="ECO:0007669"/>
    <property type="project" value="TreeGrafter"/>
</dbReference>
<evidence type="ECO:0000259" key="5">
    <source>
        <dbReference type="Pfam" id="PF16878"/>
    </source>
</evidence>
<keyword evidence="1" id="KW-0238">DNA-binding</keyword>
<feature type="region of interest" description="Disordered" evidence="4">
    <location>
        <begin position="210"/>
        <end position="268"/>
    </location>
</feature>
<name>A0A1I8JMX1_9PLAT</name>
<evidence type="ECO:0000256" key="2">
    <source>
        <dbReference type="ARBA" id="ARBA00023155"/>
    </source>
</evidence>
<keyword evidence="6" id="KW-1185">Reference proteome</keyword>
<keyword evidence="2" id="KW-0371">Homeobox</keyword>
<sequence length="306" mass="32771">MIQQSQDCYLPCASVEDRAYGEQTLQQQQQQQQTQTPQQATQSQELHQLIPQHHQRFSDDSECSVGGAAGSGGCRFTQEQVACVCEVMRNSGDMDRLSRLIWSLPPCEQLHRNESVLTAKAYAGLAPGELQGALQDSGESQLLAAAAPAAAGSVAERALSRGGEGQGPAARRVAKYRVRRKFPLPRTIWDGEETSYCFKEKSRQVLREWCPTGSRTEDSGTAADGKDKIPGLGSPDDSIDLKLEDLPDRPNPKPLPVQNPDELRRAPTAAAAAAAAVAAASGGQPDKKLAEADALLFHPGFSGAAP</sequence>
<feature type="compositionally biased region" description="Low complexity" evidence="4">
    <location>
        <begin position="23"/>
        <end position="44"/>
    </location>
</feature>
<evidence type="ECO:0000313" key="6">
    <source>
        <dbReference type="Proteomes" id="UP000095280"/>
    </source>
</evidence>
<feature type="compositionally biased region" description="Basic and acidic residues" evidence="4">
    <location>
        <begin position="239"/>
        <end position="251"/>
    </location>
</feature>
<dbReference type="InterPro" id="IPR031701">
    <property type="entry name" value="SIX1_SD"/>
</dbReference>
<dbReference type="WBParaSite" id="snap_masked-unitig_13671-processed-gene-0.0-mRNA-1">
    <property type="protein sequence ID" value="snap_masked-unitig_13671-processed-gene-0.0-mRNA-1"/>
    <property type="gene ID" value="snap_masked-unitig_13671-processed-gene-0.0"/>
</dbReference>
<dbReference type="PANTHER" id="PTHR10390:SF61">
    <property type="entry name" value="HOMEOBOX PROTEIN SIX2"/>
    <property type="match status" value="1"/>
</dbReference>
<keyword evidence="3" id="KW-0539">Nucleus</keyword>
<reference evidence="7" key="1">
    <citation type="submission" date="2016-11" db="UniProtKB">
        <authorList>
            <consortium name="WormBaseParasite"/>
        </authorList>
    </citation>
    <scope>IDENTIFICATION</scope>
</reference>
<dbReference type="GO" id="GO:0005667">
    <property type="term" value="C:transcription regulator complex"/>
    <property type="evidence" value="ECO:0007669"/>
    <property type="project" value="TreeGrafter"/>
</dbReference>